<evidence type="ECO:0000256" key="2">
    <source>
        <dbReference type="ARBA" id="ARBA00023027"/>
    </source>
</evidence>
<sequence length="542" mass="59704">MGENIQTFSQDLRCKSWQTEGILRMLLNTIDSDVAEDSINLIVYGTGKAARNKEAIRKMIELLKELQEDETLLIQSGKPVAVFTTSSLAPRVLAVNSVIVPAYANWEYFRELEKNELTMYGQSTASAWAYIGTQGIQQGTSEAFQAIAEQNFQGTLAGKWILTSGLGGMGSAQPLAIKASGGVSLIVEIDAKKVERSIKYHICDICTDSLDDALAHVEQAKQMQMPLSVALIGNAAEVYQELFHRGIIPDVVTDQTSAHDLLNGYIPADYTVEHAERIRKQIPEMYLEDARQTVIQHVKAMVGFKEKGAVVFDYGNNIRQQAALAGYEEALSFPNFTYYIRQLQCEGYSPFRWVALSGDPNDIYLIDQLILDYFSSNSKVKHWIEYAQANIRFQGLPSRVCWLKAEERILLAEKINKMVANGVLSGPILFTRDHMDAGSMASPLRETEGMKDGSDVIGDWPILNALLNTCNGAAFVSFHHGGGVGIGYSLHAGMSVVADGSREMGERFQNIFLGDVGVGIVRYADAGYETAQKKAKELGLGL</sequence>
<keyword evidence="2" id="KW-0520">NAD</keyword>
<dbReference type="GO" id="GO:0016153">
    <property type="term" value="F:urocanate hydratase activity"/>
    <property type="evidence" value="ECO:0007669"/>
    <property type="project" value="UniProtKB-EC"/>
</dbReference>
<dbReference type="Pfam" id="PF17391">
    <property type="entry name" value="Urocanase_N"/>
    <property type="match status" value="1"/>
</dbReference>
<dbReference type="EC" id="4.2.1.49" evidence="4"/>
<evidence type="ECO:0000256" key="4">
    <source>
        <dbReference type="NCBIfam" id="TIGR01228"/>
    </source>
</evidence>
<dbReference type="PANTHER" id="PTHR12216:SF4">
    <property type="entry name" value="UROCANATE HYDRATASE"/>
    <property type="match status" value="1"/>
</dbReference>
<name>A0ABV8B6Y0_9BACI</name>
<evidence type="ECO:0000256" key="3">
    <source>
        <dbReference type="ARBA" id="ARBA00023239"/>
    </source>
</evidence>
<dbReference type="InterPro" id="IPR023636">
    <property type="entry name" value="Urocanase_CS"/>
</dbReference>
<dbReference type="InterPro" id="IPR023637">
    <property type="entry name" value="Urocanase-like"/>
</dbReference>
<dbReference type="PANTHER" id="PTHR12216">
    <property type="entry name" value="UROCANATE HYDRATASE"/>
    <property type="match status" value="1"/>
</dbReference>
<dbReference type="EMBL" id="JBHRZT010000072">
    <property type="protein sequence ID" value="MFC3885640.1"/>
    <property type="molecule type" value="Genomic_DNA"/>
</dbReference>
<dbReference type="Gene3D" id="3.40.50.10730">
    <property type="entry name" value="Urocanase like domains"/>
    <property type="match status" value="1"/>
</dbReference>
<gene>
    <name evidence="8" type="primary">hutU</name>
    <name evidence="8" type="ORF">ACFOU2_20055</name>
</gene>
<keyword evidence="9" id="KW-1185">Reference proteome</keyword>
<organism evidence="8 9">
    <name type="scientific">Bacillus songklensis</name>
    <dbReference type="NCBI Taxonomy" id="1069116"/>
    <lineage>
        <taxon>Bacteria</taxon>
        <taxon>Bacillati</taxon>
        <taxon>Bacillota</taxon>
        <taxon>Bacilli</taxon>
        <taxon>Bacillales</taxon>
        <taxon>Bacillaceae</taxon>
        <taxon>Bacillus</taxon>
    </lineage>
</organism>
<dbReference type="NCBIfam" id="TIGR01228">
    <property type="entry name" value="hutU"/>
    <property type="match status" value="1"/>
</dbReference>
<feature type="domain" description="Urocanase C-terminal" evidence="7">
    <location>
        <begin position="343"/>
        <end position="536"/>
    </location>
</feature>
<dbReference type="PIRSF" id="PIRSF001423">
    <property type="entry name" value="Urocanate_hydrat"/>
    <property type="match status" value="1"/>
</dbReference>
<evidence type="ECO:0000259" key="7">
    <source>
        <dbReference type="Pfam" id="PF17392"/>
    </source>
</evidence>
<dbReference type="RefSeq" id="WP_377918040.1">
    <property type="nucleotide sequence ID" value="NZ_JBHRZT010000072.1"/>
</dbReference>
<feature type="domain" description="Urocanase N-terminal" evidence="6">
    <location>
        <begin position="10"/>
        <end position="128"/>
    </location>
</feature>
<evidence type="ECO:0000313" key="9">
    <source>
        <dbReference type="Proteomes" id="UP001595752"/>
    </source>
</evidence>
<evidence type="ECO:0000259" key="5">
    <source>
        <dbReference type="Pfam" id="PF01175"/>
    </source>
</evidence>
<dbReference type="Gene3D" id="3.40.1770.10">
    <property type="entry name" value="Urocanase superfamily"/>
    <property type="match status" value="1"/>
</dbReference>
<dbReference type="InterPro" id="IPR035401">
    <property type="entry name" value="Urocanase_C"/>
</dbReference>
<feature type="domain" description="Urocanase Rossmann-like" evidence="5">
    <location>
        <begin position="132"/>
        <end position="337"/>
    </location>
</feature>
<dbReference type="InterPro" id="IPR035085">
    <property type="entry name" value="Urocanase_Rossmann-like"/>
</dbReference>
<accession>A0ABV8B6Y0</accession>
<protein>
    <recommendedName>
        <fullName evidence="4">Urocanate hydratase</fullName>
        <ecNumber evidence="4">4.2.1.49</ecNumber>
    </recommendedName>
</protein>
<proteinExistence type="predicted"/>
<dbReference type="NCBIfam" id="NF003820">
    <property type="entry name" value="PRK05414.1"/>
    <property type="match status" value="1"/>
</dbReference>
<keyword evidence="3 8" id="KW-0456">Lyase</keyword>
<evidence type="ECO:0000259" key="6">
    <source>
        <dbReference type="Pfam" id="PF17391"/>
    </source>
</evidence>
<evidence type="ECO:0000313" key="8">
    <source>
        <dbReference type="EMBL" id="MFC3885640.1"/>
    </source>
</evidence>
<comment type="cofactor">
    <cofactor evidence="1">
        <name>NAD(+)</name>
        <dbReference type="ChEBI" id="CHEBI:57540"/>
    </cofactor>
</comment>
<dbReference type="SUPFAM" id="SSF111326">
    <property type="entry name" value="Urocanase"/>
    <property type="match status" value="1"/>
</dbReference>
<dbReference type="InterPro" id="IPR035400">
    <property type="entry name" value="Urocanase_N"/>
</dbReference>
<dbReference type="InterPro" id="IPR038364">
    <property type="entry name" value="Urocanase_central_sf"/>
</dbReference>
<dbReference type="Proteomes" id="UP001595752">
    <property type="component" value="Unassembled WGS sequence"/>
</dbReference>
<comment type="caution">
    <text evidence="8">The sequence shown here is derived from an EMBL/GenBank/DDBJ whole genome shotgun (WGS) entry which is preliminary data.</text>
</comment>
<dbReference type="Pfam" id="PF17392">
    <property type="entry name" value="Urocanase_C"/>
    <property type="match status" value="1"/>
</dbReference>
<reference evidence="9" key="1">
    <citation type="journal article" date="2019" name="Int. J. Syst. Evol. Microbiol.">
        <title>The Global Catalogue of Microorganisms (GCM) 10K type strain sequencing project: providing services to taxonomists for standard genome sequencing and annotation.</title>
        <authorList>
            <consortium name="The Broad Institute Genomics Platform"/>
            <consortium name="The Broad Institute Genome Sequencing Center for Infectious Disease"/>
            <person name="Wu L."/>
            <person name="Ma J."/>
        </authorList>
    </citation>
    <scope>NUCLEOTIDE SEQUENCE [LARGE SCALE GENOMIC DNA]</scope>
    <source>
        <strain evidence="9">CCUG 61889</strain>
    </source>
</reference>
<dbReference type="PROSITE" id="PS01233">
    <property type="entry name" value="UROCANASE"/>
    <property type="match status" value="1"/>
</dbReference>
<dbReference type="Pfam" id="PF01175">
    <property type="entry name" value="Urocanase"/>
    <property type="match status" value="1"/>
</dbReference>
<evidence type="ECO:0000256" key="1">
    <source>
        <dbReference type="ARBA" id="ARBA00001911"/>
    </source>
</evidence>
<dbReference type="InterPro" id="IPR036190">
    <property type="entry name" value="Urocanase_sf"/>
</dbReference>